<dbReference type="AlphaFoldDB" id="A0A382G524"/>
<proteinExistence type="predicted"/>
<gene>
    <name evidence="1" type="ORF">METZ01_LOCUS223202</name>
</gene>
<accession>A0A382G524</accession>
<protein>
    <submittedName>
        <fullName evidence="1">Uncharacterized protein</fullName>
    </submittedName>
</protein>
<sequence>MAIPAAHVWVPWNLFATRAQVGDILMIEYRPPMSTGTEVESLR</sequence>
<organism evidence="1">
    <name type="scientific">marine metagenome</name>
    <dbReference type="NCBI Taxonomy" id="408172"/>
    <lineage>
        <taxon>unclassified sequences</taxon>
        <taxon>metagenomes</taxon>
        <taxon>ecological metagenomes</taxon>
    </lineage>
</organism>
<evidence type="ECO:0000313" key="1">
    <source>
        <dbReference type="EMBL" id="SVB70348.1"/>
    </source>
</evidence>
<dbReference type="EMBL" id="UINC01053614">
    <property type="protein sequence ID" value="SVB70348.1"/>
    <property type="molecule type" value="Genomic_DNA"/>
</dbReference>
<name>A0A382G524_9ZZZZ</name>
<reference evidence="1" key="1">
    <citation type="submission" date="2018-05" db="EMBL/GenBank/DDBJ databases">
        <authorList>
            <person name="Lanie J.A."/>
            <person name="Ng W.-L."/>
            <person name="Kazmierczak K.M."/>
            <person name="Andrzejewski T.M."/>
            <person name="Davidsen T.M."/>
            <person name="Wayne K.J."/>
            <person name="Tettelin H."/>
            <person name="Glass J.I."/>
            <person name="Rusch D."/>
            <person name="Podicherti R."/>
            <person name="Tsui H.-C.T."/>
            <person name="Winkler M.E."/>
        </authorList>
    </citation>
    <scope>NUCLEOTIDE SEQUENCE</scope>
</reference>